<comment type="caution">
    <text evidence="2">The sequence shown here is derived from an EMBL/GenBank/DDBJ whole genome shotgun (WGS) entry which is preliminary data.</text>
</comment>
<dbReference type="InterPro" id="IPR000477">
    <property type="entry name" value="RT_dom"/>
</dbReference>
<reference evidence="2" key="1">
    <citation type="submission" date="2023-07" db="EMBL/GenBank/DDBJ databases">
        <title>Chromosome-level genome assembly of Artemia franciscana.</title>
        <authorList>
            <person name="Jo E."/>
        </authorList>
    </citation>
    <scope>NUCLEOTIDE SEQUENCE</scope>
    <source>
        <tissue evidence="2">Whole body</tissue>
    </source>
</reference>
<organism evidence="2 3">
    <name type="scientific">Artemia franciscana</name>
    <name type="common">Brine shrimp</name>
    <name type="synonym">Artemia sanfranciscana</name>
    <dbReference type="NCBI Taxonomy" id="6661"/>
    <lineage>
        <taxon>Eukaryota</taxon>
        <taxon>Metazoa</taxon>
        <taxon>Ecdysozoa</taxon>
        <taxon>Arthropoda</taxon>
        <taxon>Crustacea</taxon>
        <taxon>Branchiopoda</taxon>
        <taxon>Anostraca</taxon>
        <taxon>Artemiidae</taxon>
        <taxon>Artemia</taxon>
    </lineage>
</organism>
<evidence type="ECO:0000313" key="2">
    <source>
        <dbReference type="EMBL" id="KAK2725880.1"/>
    </source>
</evidence>
<dbReference type="EMBL" id="JAVRJZ010000002">
    <property type="protein sequence ID" value="KAK2725880.1"/>
    <property type="molecule type" value="Genomic_DNA"/>
</dbReference>
<name>A0AA88LKZ5_ARTSF</name>
<dbReference type="PANTHER" id="PTHR47027:SF20">
    <property type="entry name" value="REVERSE TRANSCRIPTASE-LIKE PROTEIN WITH RNA-DIRECTED DNA POLYMERASE DOMAIN"/>
    <property type="match status" value="1"/>
</dbReference>
<dbReference type="AlphaFoldDB" id="A0AA88LKZ5"/>
<protein>
    <recommendedName>
        <fullName evidence="1">Reverse transcriptase domain-containing protein</fullName>
    </recommendedName>
</protein>
<dbReference type="Pfam" id="PF00078">
    <property type="entry name" value="RVT_1"/>
    <property type="match status" value="1"/>
</dbReference>
<evidence type="ECO:0000259" key="1">
    <source>
        <dbReference type="PROSITE" id="PS50878"/>
    </source>
</evidence>
<sequence length="227" mass="25485">MDKTKEINISEVVKWGQRRQPQLPFGSVTRKNIWRSKVEDGMPVELAELSKAYNEHCKSIVRVLGEKTEPFSVESGVKQGCILSPVLFNYCIDWILERVLSSFDGVVIGLNINMTDLDYAFDIDALAADPATARAMLNEIAYFSQLMDMKINAAETKVMDLSIQSDYQLVLYGPELEKVNSFTYLGSVIDPRGGCDPDIQNKINKTQADFLTTPPPFVEPEGDQHEN</sequence>
<feature type="domain" description="Reverse transcriptase" evidence="1">
    <location>
        <begin position="1"/>
        <end position="189"/>
    </location>
</feature>
<dbReference type="PANTHER" id="PTHR47027">
    <property type="entry name" value="REVERSE TRANSCRIPTASE DOMAIN-CONTAINING PROTEIN"/>
    <property type="match status" value="1"/>
</dbReference>
<dbReference type="PROSITE" id="PS50878">
    <property type="entry name" value="RT_POL"/>
    <property type="match status" value="1"/>
</dbReference>
<accession>A0AA88LKZ5</accession>
<dbReference type="Proteomes" id="UP001187531">
    <property type="component" value="Unassembled WGS sequence"/>
</dbReference>
<evidence type="ECO:0000313" key="3">
    <source>
        <dbReference type="Proteomes" id="UP001187531"/>
    </source>
</evidence>
<keyword evidence="3" id="KW-1185">Reference proteome</keyword>
<gene>
    <name evidence="2" type="ORF">QYM36_000376</name>
</gene>
<proteinExistence type="predicted"/>